<gene>
    <name evidence="1" type="ORF">ACRE_065060</name>
</gene>
<organism evidence="1 2">
    <name type="scientific">Hapsidospora chrysogenum (strain ATCC 11550 / CBS 779.69 / DSM 880 / IAM 14645 / JCM 23072 / IMI 49137)</name>
    <name type="common">Acremonium chrysogenum</name>
    <dbReference type="NCBI Taxonomy" id="857340"/>
    <lineage>
        <taxon>Eukaryota</taxon>
        <taxon>Fungi</taxon>
        <taxon>Dikarya</taxon>
        <taxon>Ascomycota</taxon>
        <taxon>Pezizomycotina</taxon>
        <taxon>Sordariomycetes</taxon>
        <taxon>Hypocreomycetidae</taxon>
        <taxon>Hypocreales</taxon>
        <taxon>Bionectriaceae</taxon>
        <taxon>Hapsidospora</taxon>
    </lineage>
</organism>
<name>A0A086T057_HAPC1</name>
<dbReference type="AlphaFoldDB" id="A0A086T057"/>
<sequence>MVSSGSSYALPEHWTELNAARKNRQLCAEDVAAIKKSCETADEGAGKHVAESPSHFSQALDRMLARYKDSSDREWFSERGAVLFGLDNMFAEAKEWKTSLRDIDASIGSEKEAWYRWVLRKYPEFLCVSDSGVDQDEVRRILDDPDRSGEELVAMVSRAVGMPEDWSSRLDAFVDKVAAGDAAAVKKLYIEEFFKDRSTGETLEHAQKYLDMYESDPDMRLEDIIDRIISANREDRSSQAQRETKQQHLNQLRRARTAFEQNKVRDKSLQQGAQANKVHERYYSLPPCSVCGKNVDPGGVISCPLCQMVVHTGGEGGMTVYCSDECHDKGFDEHMDREHSCAAEDKCVQETDEDVTMDEEPADAMACNECLDQKQVALFCSRDCAERNLASHRNSKHGLETEAGRVRDLVSPVSQMISVTLTEESTGLKFQGL</sequence>
<reference evidence="2" key="1">
    <citation type="journal article" date="2014" name="Genome Announc.">
        <title>Genome sequence and annotation of Acremonium chrysogenum, producer of the beta-lactam antibiotic cephalosporin C.</title>
        <authorList>
            <person name="Terfehr D."/>
            <person name="Dahlmann T.A."/>
            <person name="Specht T."/>
            <person name="Zadra I."/>
            <person name="Kuernsteiner H."/>
            <person name="Kueck U."/>
        </authorList>
    </citation>
    <scope>NUCLEOTIDE SEQUENCE [LARGE SCALE GENOMIC DNA]</scope>
    <source>
        <strain evidence="2">ATCC 11550 / CBS 779.69 / DSM 880 / IAM 14645 / JCM 23072 / IMI 49137</strain>
    </source>
</reference>
<keyword evidence="2" id="KW-1185">Reference proteome</keyword>
<proteinExistence type="predicted"/>
<dbReference type="EMBL" id="JPKY01000086">
    <property type="protein sequence ID" value="KFH42739.1"/>
    <property type="molecule type" value="Genomic_DNA"/>
</dbReference>
<evidence type="ECO:0000313" key="1">
    <source>
        <dbReference type="EMBL" id="KFH42739.1"/>
    </source>
</evidence>
<protein>
    <recommendedName>
        <fullName evidence="3">Suppressor of anucleate metulae protein B</fullName>
    </recommendedName>
</protein>
<comment type="caution">
    <text evidence="1">The sequence shown here is derived from an EMBL/GenBank/DDBJ whole genome shotgun (WGS) entry which is preliminary data.</text>
</comment>
<dbReference type="HOGENOM" id="CLU_033919_0_0_1"/>
<dbReference type="Proteomes" id="UP000029964">
    <property type="component" value="Unassembled WGS sequence"/>
</dbReference>
<evidence type="ECO:0000313" key="2">
    <source>
        <dbReference type="Proteomes" id="UP000029964"/>
    </source>
</evidence>
<evidence type="ECO:0008006" key="3">
    <source>
        <dbReference type="Google" id="ProtNLM"/>
    </source>
</evidence>
<accession>A0A086T057</accession>
<dbReference type="OrthoDB" id="5424793at2759"/>
<dbReference type="STRING" id="857340.A0A086T057"/>